<sequence>MPLTQRKLAATVSFVRAVDTRTLWTGGRGRCRDCGLITLSYSSVPVTCPMQASTSSHMLVSGDVWQLNGEKRNKDRP</sequence>
<gene>
    <name evidence="1" type="ORF">EDD36DRAFT_444809</name>
</gene>
<reference evidence="1" key="1">
    <citation type="journal article" date="2022" name="bioRxiv">
        <title>Deciphering the potential niche of two novel black yeast fungi from a biological soil crust based on their genomes, phenotypes, and melanin regulation.</title>
        <authorList>
            <consortium name="DOE Joint Genome Institute"/>
            <person name="Carr E.C."/>
            <person name="Barton Q."/>
            <person name="Grambo S."/>
            <person name="Sullivan M."/>
            <person name="Renfro C.M."/>
            <person name="Kuo A."/>
            <person name="Pangilinan J."/>
            <person name="Lipzen A."/>
            <person name="Keymanesh K."/>
            <person name="Savage E."/>
            <person name="Barry K."/>
            <person name="Grigoriev I.V."/>
            <person name="Riekhof W.R."/>
            <person name="Harris S.S."/>
        </authorList>
    </citation>
    <scope>NUCLEOTIDE SEQUENCE</scope>
    <source>
        <strain evidence="1">JF 03-4F</strain>
    </source>
</reference>
<keyword evidence="2" id="KW-1185">Reference proteome</keyword>
<dbReference type="AlphaFoldDB" id="A0AAN6IBL9"/>
<accession>A0AAN6IBL9</accession>
<dbReference type="Proteomes" id="UP001203852">
    <property type="component" value="Unassembled WGS sequence"/>
</dbReference>
<evidence type="ECO:0000313" key="1">
    <source>
        <dbReference type="EMBL" id="KAI1609759.1"/>
    </source>
</evidence>
<dbReference type="EMBL" id="MU404359">
    <property type="protein sequence ID" value="KAI1609759.1"/>
    <property type="molecule type" value="Genomic_DNA"/>
</dbReference>
<proteinExistence type="predicted"/>
<name>A0AAN6IBL9_9EURO</name>
<protein>
    <submittedName>
        <fullName evidence="1">Uncharacterized protein</fullName>
    </submittedName>
</protein>
<comment type="caution">
    <text evidence="1">The sequence shown here is derived from an EMBL/GenBank/DDBJ whole genome shotgun (WGS) entry which is preliminary data.</text>
</comment>
<organism evidence="1 2">
    <name type="scientific">Exophiala viscosa</name>
    <dbReference type="NCBI Taxonomy" id="2486360"/>
    <lineage>
        <taxon>Eukaryota</taxon>
        <taxon>Fungi</taxon>
        <taxon>Dikarya</taxon>
        <taxon>Ascomycota</taxon>
        <taxon>Pezizomycotina</taxon>
        <taxon>Eurotiomycetes</taxon>
        <taxon>Chaetothyriomycetidae</taxon>
        <taxon>Chaetothyriales</taxon>
        <taxon>Herpotrichiellaceae</taxon>
        <taxon>Exophiala</taxon>
    </lineage>
</organism>
<evidence type="ECO:0000313" key="2">
    <source>
        <dbReference type="Proteomes" id="UP001203852"/>
    </source>
</evidence>